<dbReference type="Proteomes" id="UP000886998">
    <property type="component" value="Unassembled WGS sequence"/>
</dbReference>
<organism evidence="2 3">
    <name type="scientific">Trichonephila inaurata madagascariensis</name>
    <dbReference type="NCBI Taxonomy" id="2747483"/>
    <lineage>
        <taxon>Eukaryota</taxon>
        <taxon>Metazoa</taxon>
        <taxon>Ecdysozoa</taxon>
        <taxon>Arthropoda</taxon>
        <taxon>Chelicerata</taxon>
        <taxon>Arachnida</taxon>
        <taxon>Araneae</taxon>
        <taxon>Araneomorphae</taxon>
        <taxon>Entelegynae</taxon>
        <taxon>Araneoidea</taxon>
        <taxon>Nephilidae</taxon>
        <taxon>Trichonephila</taxon>
        <taxon>Trichonephila inaurata</taxon>
    </lineage>
</organism>
<feature type="region of interest" description="Disordered" evidence="1">
    <location>
        <begin position="68"/>
        <end position="88"/>
    </location>
</feature>
<keyword evidence="3" id="KW-1185">Reference proteome</keyword>
<comment type="caution">
    <text evidence="2">The sequence shown here is derived from an EMBL/GenBank/DDBJ whole genome shotgun (WGS) entry which is preliminary data.</text>
</comment>
<sequence>MQECERKLENIATNFQVALERQTAAIMNSMQKMMETMFTYLINLLEISKQSSSPDRKTRASLMQQKFDASVPGGSHNIDDTSNNIDIG</sequence>
<dbReference type="EMBL" id="BMAV01019365">
    <property type="protein sequence ID" value="GFY72331.1"/>
    <property type="molecule type" value="Genomic_DNA"/>
</dbReference>
<protein>
    <submittedName>
        <fullName evidence="2">Uncharacterized protein</fullName>
    </submittedName>
</protein>
<accession>A0A8X6YJY7</accession>
<evidence type="ECO:0000313" key="2">
    <source>
        <dbReference type="EMBL" id="GFY72331.1"/>
    </source>
</evidence>
<reference evidence="2" key="1">
    <citation type="submission" date="2020-08" db="EMBL/GenBank/DDBJ databases">
        <title>Multicomponent nature underlies the extraordinary mechanical properties of spider dragline silk.</title>
        <authorList>
            <person name="Kono N."/>
            <person name="Nakamura H."/>
            <person name="Mori M."/>
            <person name="Yoshida Y."/>
            <person name="Ohtoshi R."/>
            <person name="Malay A.D."/>
            <person name="Moran D.A.P."/>
            <person name="Tomita M."/>
            <person name="Numata K."/>
            <person name="Arakawa K."/>
        </authorList>
    </citation>
    <scope>NUCLEOTIDE SEQUENCE</scope>
</reference>
<evidence type="ECO:0000313" key="3">
    <source>
        <dbReference type="Proteomes" id="UP000886998"/>
    </source>
</evidence>
<evidence type="ECO:0000256" key="1">
    <source>
        <dbReference type="SAM" id="MobiDB-lite"/>
    </source>
</evidence>
<dbReference type="AlphaFoldDB" id="A0A8X6YJY7"/>
<name>A0A8X6YJY7_9ARAC</name>
<proteinExistence type="predicted"/>
<gene>
    <name evidence="2" type="ORF">TNIN_249751</name>
</gene>